<evidence type="ECO:0000256" key="6">
    <source>
        <dbReference type="SAM" id="SignalP"/>
    </source>
</evidence>
<keyword evidence="5" id="KW-0812">Transmembrane</keyword>
<evidence type="ECO:0000313" key="9">
    <source>
        <dbReference type="Proteomes" id="UP000694546"/>
    </source>
</evidence>
<feature type="signal peptide" evidence="6">
    <location>
        <begin position="1"/>
        <end position="33"/>
    </location>
</feature>
<dbReference type="OMA" id="FEAIPTH"/>
<dbReference type="Gene3D" id="3.80.10.10">
    <property type="entry name" value="Ribonuclease Inhibitor"/>
    <property type="match status" value="2"/>
</dbReference>
<dbReference type="InterPro" id="IPR003591">
    <property type="entry name" value="Leu-rich_rpt_typical-subtyp"/>
</dbReference>
<dbReference type="SUPFAM" id="SSF52058">
    <property type="entry name" value="L domain-like"/>
    <property type="match status" value="1"/>
</dbReference>
<keyword evidence="5" id="KW-1133">Transmembrane helix</keyword>
<sequence>QAHSSSSVVLSAAGTFLYWLSLLSIMRLPTASADCWLIEGEKGFVWLAICSMNQPPYEAIPPHINSTIVDLRLNENKIRSVHYSSLSRFGNLTYLNLTKNDISYVEDGAFSAQFNLQVLQMGFNKLRNLTEGMLRGLGKLQYLYLQANLIESVSPNTFWESETVPLVPLCRLQVLDGSLFSGLSKLTTCELYTNPFNCSCELLGFLRWLSNFPNRTNERMVCDSPAGFAGYNLLSQNPRMPAYRNSLHMLSIVCTDIDSSVTPYFVIDQSDSSTMSPDILTPCGLEDCYSGTPPDDTISLSPVLTESNPVMILKQILPLGAVITVRIPHPYRKMYLLVLYNNSFFTDIRTLKSQREDIELKNLKPHTDYTYCVASIRNSLRVNHTCLTIPIGRRIDPTSRANQSSATHYIMTILGCLFGMLLFLGLVVHCLRKKRIMEAKERKMNRIQRTLIELKYGGGGDIEGGGGGGGLSQKQMLAGESLSRMPYMPKGGEIDPYKLQEVTETPVHKPTKLNYMEVRGERERERERERDSPQENPQGSVAEISTIAKEVDKVNQIINNCIDALKSDSSPYQQPQLVLLSEQGAERGERGGGEFLSPVYKGGRGGKGEERGRGYHQSLQRHHSMEAPAPSKRPSTSSSPGSARSPRSFRSEGGYHSSETRYIERTSPGERGGVIPAAAILRAEAQRIRQYNEHRHSYPGSQQHLQELQHHPQIMQELHHHTGGRNPAVLDPLTLSRQAKHRDQLAYAQLSPHYPLSPQYHNLSYCSSPEEDEEDEGLLCTPTLGLWERFKLHRKRHRQASMEEEGYVAAGHALRRKVQFAKDEDLHDILDYWKGVSAQQKA</sequence>
<feature type="transmembrane region" description="Helical" evidence="5">
    <location>
        <begin position="409"/>
        <end position="431"/>
    </location>
</feature>
<dbReference type="PANTHER" id="PTHR24369:SF204">
    <property type="entry name" value="PROTEIN PHOSPHATASE 1 REGULATORY SUBUNIT 29-RELATED"/>
    <property type="match status" value="1"/>
</dbReference>
<keyword evidence="9" id="KW-1185">Reference proteome</keyword>
<evidence type="ECO:0000256" key="3">
    <source>
        <dbReference type="ARBA" id="ARBA00022737"/>
    </source>
</evidence>
<keyword evidence="2 6" id="KW-0732">Signal</keyword>
<dbReference type="PROSITE" id="PS51450">
    <property type="entry name" value="LRR"/>
    <property type="match status" value="1"/>
</dbReference>
<reference evidence="8" key="2">
    <citation type="submission" date="2025-09" db="UniProtKB">
        <authorList>
            <consortium name="Ensembl"/>
        </authorList>
    </citation>
    <scope>IDENTIFICATION</scope>
</reference>
<dbReference type="SMART" id="SM00369">
    <property type="entry name" value="LRR_TYP"/>
    <property type="match status" value="3"/>
</dbReference>
<accession>A0A8C4Z740</accession>
<organism evidence="8 9">
    <name type="scientific">Gadus morhua</name>
    <name type="common">Atlantic cod</name>
    <dbReference type="NCBI Taxonomy" id="8049"/>
    <lineage>
        <taxon>Eukaryota</taxon>
        <taxon>Metazoa</taxon>
        <taxon>Chordata</taxon>
        <taxon>Craniata</taxon>
        <taxon>Vertebrata</taxon>
        <taxon>Euteleostomi</taxon>
        <taxon>Actinopterygii</taxon>
        <taxon>Neopterygii</taxon>
        <taxon>Teleostei</taxon>
        <taxon>Neoteleostei</taxon>
        <taxon>Acanthomorphata</taxon>
        <taxon>Zeiogadaria</taxon>
        <taxon>Gadariae</taxon>
        <taxon>Gadiformes</taxon>
        <taxon>Gadoidei</taxon>
        <taxon>Gadidae</taxon>
        <taxon>Gadus</taxon>
    </lineage>
</organism>
<dbReference type="Ensembl" id="ENSGMOT00000008912.2">
    <property type="protein sequence ID" value="ENSGMOP00000008669.2"/>
    <property type="gene ID" value="ENSGMOG00000008099.2"/>
</dbReference>
<dbReference type="SMART" id="SM00082">
    <property type="entry name" value="LRRCT"/>
    <property type="match status" value="1"/>
</dbReference>
<evidence type="ECO:0000256" key="4">
    <source>
        <dbReference type="SAM" id="MobiDB-lite"/>
    </source>
</evidence>
<feature type="region of interest" description="Disordered" evidence="4">
    <location>
        <begin position="509"/>
        <end position="542"/>
    </location>
</feature>
<evidence type="ECO:0000256" key="5">
    <source>
        <dbReference type="SAM" id="Phobius"/>
    </source>
</evidence>
<feature type="compositionally biased region" description="Basic and acidic residues" evidence="4">
    <location>
        <begin position="658"/>
        <end position="668"/>
    </location>
</feature>
<feature type="compositionally biased region" description="Low complexity" evidence="4">
    <location>
        <begin position="627"/>
        <end position="648"/>
    </location>
</feature>
<name>A0A8C4Z740_GADMO</name>
<keyword evidence="3" id="KW-0677">Repeat</keyword>
<keyword evidence="5" id="KW-0472">Membrane</keyword>
<feature type="compositionally biased region" description="Basic and acidic residues" evidence="4">
    <location>
        <begin position="518"/>
        <end position="533"/>
    </location>
</feature>
<proteinExistence type="predicted"/>
<evidence type="ECO:0000259" key="7">
    <source>
        <dbReference type="SMART" id="SM00082"/>
    </source>
</evidence>
<reference evidence="8" key="1">
    <citation type="submission" date="2025-08" db="UniProtKB">
        <authorList>
            <consortium name="Ensembl"/>
        </authorList>
    </citation>
    <scope>IDENTIFICATION</scope>
</reference>
<dbReference type="InterPro" id="IPR050541">
    <property type="entry name" value="LRR_TM_domain-containing"/>
</dbReference>
<dbReference type="AlphaFoldDB" id="A0A8C4Z740"/>
<dbReference type="GO" id="GO:0005886">
    <property type="term" value="C:plasma membrane"/>
    <property type="evidence" value="ECO:0007669"/>
    <property type="project" value="TreeGrafter"/>
</dbReference>
<dbReference type="InterPro" id="IPR055106">
    <property type="entry name" value="ELFN_Fn3"/>
</dbReference>
<dbReference type="Proteomes" id="UP000694546">
    <property type="component" value="Chromosome 3"/>
</dbReference>
<dbReference type="InterPro" id="IPR000483">
    <property type="entry name" value="Cys-rich_flank_reg_C"/>
</dbReference>
<evidence type="ECO:0000256" key="2">
    <source>
        <dbReference type="ARBA" id="ARBA00022729"/>
    </source>
</evidence>
<dbReference type="Pfam" id="PF22986">
    <property type="entry name" value="Fn3_ELFN"/>
    <property type="match status" value="1"/>
</dbReference>
<dbReference type="InterPro" id="IPR001611">
    <property type="entry name" value="Leu-rich_rpt"/>
</dbReference>
<dbReference type="PANTHER" id="PTHR24369">
    <property type="entry name" value="ANTIGEN BSP, PUTATIVE-RELATED"/>
    <property type="match status" value="1"/>
</dbReference>
<protein>
    <recommendedName>
        <fullName evidence="7">LRRCT domain-containing protein</fullName>
    </recommendedName>
</protein>
<dbReference type="InterPro" id="IPR032675">
    <property type="entry name" value="LRR_dom_sf"/>
</dbReference>
<dbReference type="GeneTree" id="ENSGT00940000161391"/>
<feature type="region of interest" description="Disordered" evidence="4">
    <location>
        <begin position="584"/>
        <end position="672"/>
    </location>
</feature>
<evidence type="ECO:0000256" key="1">
    <source>
        <dbReference type="ARBA" id="ARBA00022614"/>
    </source>
</evidence>
<keyword evidence="1" id="KW-0433">Leucine-rich repeat</keyword>
<dbReference type="Pfam" id="PF13855">
    <property type="entry name" value="LRR_8"/>
    <property type="match status" value="1"/>
</dbReference>
<evidence type="ECO:0000313" key="8">
    <source>
        <dbReference type="Ensembl" id="ENSGMOP00000008669.2"/>
    </source>
</evidence>
<feature type="domain" description="LRRCT" evidence="7">
    <location>
        <begin position="194"/>
        <end position="239"/>
    </location>
</feature>
<feature type="chain" id="PRO_5034460487" description="LRRCT domain-containing protein" evidence="6">
    <location>
        <begin position="34"/>
        <end position="842"/>
    </location>
</feature>